<accession>A0AA38XDP1</accession>
<evidence type="ECO:0000313" key="1">
    <source>
        <dbReference type="EMBL" id="KAJ9611167.1"/>
    </source>
</evidence>
<reference evidence="1" key="1">
    <citation type="submission" date="2022-10" db="EMBL/GenBank/DDBJ databases">
        <title>Culturing micro-colonial fungi from biological soil crusts in the Mojave desert and describing Neophaeococcomyces mojavensis, and introducing the new genera and species Taxawa tesnikishii.</title>
        <authorList>
            <person name="Kurbessoian T."/>
            <person name="Stajich J.E."/>
        </authorList>
    </citation>
    <scope>NUCLEOTIDE SEQUENCE</scope>
    <source>
        <strain evidence="1">TK_41</strain>
    </source>
</reference>
<dbReference type="EMBL" id="JAPDRK010000006">
    <property type="protein sequence ID" value="KAJ9611167.1"/>
    <property type="molecule type" value="Genomic_DNA"/>
</dbReference>
<dbReference type="Proteomes" id="UP001172673">
    <property type="component" value="Unassembled WGS sequence"/>
</dbReference>
<organism evidence="1 2">
    <name type="scientific">Cladophialophora chaetospira</name>
    <dbReference type="NCBI Taxonomy" id="386627"/>
    <lineage>
        <taxon>Eukaryota</taxon>
        <taxon>Fungi</taxon>
        <taxon>Dikarya</taxon>
        <taxon>Ascomycota</taxon>
        <taxon>Pezizomycotina</taxon>
        <taxon>Eurotiomycetes</taxon>
        <taxon>Chaetothyriomycetidae</taxon>
        <taxon>Chaetothyriales</taxon>
        <taxon>Herpotrichiellaceae</taxon>
        <taxon>Cladophialophora</taxon>
    </lineage>
</organism>
<protein>
    <submittedName>
        <fullName evidence="1">Uncharacterized protein</fullName>
    </submittedName>
</protein>
<name>A0AA38XDP1_9EURO</name>
<keyword evidence="2" id="KW-1185">Reference proteome</keyword>
<proteinExistence type="predicted"/>
<sequence>MDPLNIARAADAVATLAYSVGDTIFELWQGSSEAGKEYETVSREIIQLGTCWVTLRQSLQTTVCAPTEHLLRPLHRIIYDTNAILNDLKTNLNQFRISTERHEKVVKGGFFRFASFQESERRRWLHRFIRKRKISLQRSQIVYAKTVIDVVNAVIQFAFLPQPLLAL</sequence>
<dbReference type="AlphaFoldDB" id="A0AA38XDP1"/>
<gene>
    <name evidence="1" type="ORF">H2200_004350</name>
</gene>
<comment type="caution">
    <text evidence="1">The sequence shown here is derived from an EMBL/GenBank/DDBJ whole genome shotgun (WGS) entry which is preliminary data.</text>
</comment>
<evidence type="ECO:0000313" key="2">
    <source>
        <dbReference type="Proteomes" id="UP001172673"/>
    </source>
</evidence>